<evidence type="ECO:0000313" key="2">
    <source>
        <dbReference type="Proteomes" id="UP000789860"/>
    </source>
</evidence>
<organism evidence="1 2">
    <name type="scientific">Scutellospora calospora</name>
    <dbReference type="NCBI Taxonomy" id="85575"/>
    <lineage>
        <taxon>Eukaryota</taxon>
        <taxon>Fungi</taxon>
        <taxon>Fungi incertae sedis</taxon>
        <taxon>Mucoromycota</taxon>
        <taxon>Glomeromycotina</taxon>
        <taxon>Glomeromycetes</taxon>
        <taxon>Diversisporales</taxon>
        <taxon>Gigasporaceae</taxon>
        <taxon>Scutellospora</taxon>
    </lineage>
</organism>
<reference evidence="1" key="1">
    <citation type="submission" date="2021-06" db="EMBL/GenBank/DDBJ databases">
        <authorList>
            <person name="Kallberg Y."/>
            <person name="Tangrot J."/>
            <person name="Rosling A."/>
        </authorList>
    </citation>
    <scope>NUCLEOTIDE SEQUENCE</scope>
    <source>
        <strain evidence="1">AU212A</strain>
    </source>
</reference>
<name>A0ACA9LZ75_9GLOM</name>
<gene>
    <name evidence="1" type="ORF">SCALOS_LOCUS5344</name>
</gene>
<accession>A0ACA9LZ75</accession>
<evidence type="ECO:0000313" key="1">
    <source>
        <dbReference type="EMBL" id="CAG8556100.1"/>
    </source>
</evidence>
<feature type="non-terminal residue" evidence="1">
    <location>
        <position position="220"/>
    </location>
</feature>
<dbReference type="Proteomes" id="UP000789860">
    <property type="component" value="Unassembled WGS sequence"/>
</dbReference>
<sequence length="220" mass="24605">MPKFRIVGGKGKKNKKSDPPPFLPDYLRDSSLDIYNSIAKYPIQIPTYWNVNDCSRDLNIEGNLLSIKYNGEHRSAAVRANNCIPKETGIYYFEIDILEGGDDNIISIGVSTLNPSLSRQAGWDPGSVGYHGDNGKKYLEYGHGIKYGPTFTTGDTIGCCINFYSWTIFFTKNGVNLGFACSSNTFEKLYPVVGMKSLNSRIEANFGSRPFKFDIQLYTK</sequence>
<comment type="caution">
    <text evidence="1">The sequence shown here is derived from an EMBL/GenBank/DDBJ whole genome shotgun (WGS) entry which is preliminary data.</text>
</comment>
<protein>
    <submittedName>
        <fullName evidence="1">9070_t:CDS:1</fullName>
    </submittedName>
</protein>
<keyword evidence="2" id="KW-1185">Reference proteome</keyword>
<proteinExistence type="predicted"/>
<dbReference type="EMBL" id="CAJVPM010008565">
    <property type="protein sequence ID" value="CAG8556100.1"/>
    <property type="molecule type" value="Genomic_DNA"/>
</dbReference>